<dbReference type="GO" id="GO:0009245">
    <property type="term" value="P:lipid A biosynthetic process"/>
    <property type="evidence" value="ECO:0007669"/>
    <property type="project" value="UniProtKB-UniRule"/>
</dbReference>
<sequence length="367" mass="41340">MRPLLSNSQRMIRAFRILLFPFSLLYCLVTSIRNALYNSGIKKSTAYPVPLISVGNLTVGGTGKTPLTELLIKTLTPDYNCALLSRGYGRKTKGPIHAKDDASPSTIGDEPLQIMQKFPDLTVMVAEKRTRGMDYLLQLNPPPKVILLDDAYQHRAVSPGLSILVTDYYRPIYKDFCLPAGNLREPLAGKKRADIIVVNKCPHNLSETEKDKILRKLKPTAQQKVFFSTIGYDYLKPLKSTDTRELFGKENKPVLAVTGIGNPAPFFNHVEGYTKELEKITFPDHHDFSDTDIKKINAKLEKMGPDSIVITTEKDAVRLRHKNLPDSLSKKIWYLPIELKILFNEQNTFIKTVKSYVEENSGNSNVS</sequence>
<evidence type="ECO:0000256" key="12">
    <source>
        <dbReference type="ARBA" id="ARBA00029757"/>
    </source>
</evidence>
<proteinExistence type="inferred from homology"/>
<keyword evidence="8 13" id="KW-0547">Nucleotide-binding</keyword>
<dbReference type="GO" id="GO:0005524">
    <property type="term" value="F:ATP binding"/>
    <property type="evidence" value="ECO:0007669"/>
    <property type="project" value="UniProtKB-UniRule"/>
</dbReference>
<dbReference type="GO" id="GO:0009244">
    <property type="term" value="P:lipopolysaccharide core region biosynthetic process"/>
    <property type="evidence" value="ECO:0007669"/>
    <property type="project" value="TreeGrafter"/>
</dbReference>
<evidence type="ECO:0000256" key="9">
    <source>
        <dbReference type="ARBA" id="ARBA00022777"/>
    </source>
</evidence>
<dbReference type="HAMAP" id="MF_00409">
    <property type="entry name" value="LpxK"/>
    <property type="match status" value="1"/>
</dbReference>
<dbReference type="GO" id="GO:0005886">
    <property type="term" value="C:plasma membrane"/>
    <property type="evidence" value="ECO:0007669"/>
    <property type="project" value="TreeGrafter"/>
</dbReference>
<comment type="pathway">
    <text evidence="2 13">Glycolipid biosynthesis; lipid IV(A) biosynthesis; lipid IV(A) from (3R)-3-hydroxytetradecanoyl-[acyl-carrier-protein] and UDP-N-acetyl-alpha-D-glucosamine: step 6/6.</text>
</comment>
<evidence type="ECO:0000256" key="13">
    <source>
        <dbReference type="HAMAP-Rule" id="MF_00409"/>
    </source>
</evidence>
<dbReference type="NCBIfam" id="TIGR00682">
    <property type="entry name" value="lpxK"/>
    <property type="match status" value="1"/>
</dbReference>
<keyword evidence="5 13" id="KW-0444">Lipid biosynthesis</keyword>
<dbReference type="PANTHER" id="PTHR42724">
    <property type="entry name" value="TETRAACYLDISACCHARIDE 4'-KINASE"/>
    <property type="match status" value="1"/>
</dbReference>
<evidence type="ECO:0000256" key="3">
    <source>
        <dbReference type="ARBA" id="ARBA00012071"/>
    </source>
</evidence>
<dbReference type="AlphaFoldDB" id="A0A368USC2"/>
<dbReference type="InterPro" id="IPR003758">
    <property type="entry name" value="LpxK"/>
</dbReference>
<dbReference type="EMBL" id="QPIZ01000017">
    <property type="protein sequence ID" value="RCW31603.1"/>
    <property type="molecule type" value="Genomic_DNA"/>
</dbReference>
<keyword evidence="10 13" id="KW-0067">ATP-binding</keyword>
<evidence type="ECO:0000256" key="1">
    <source>
        <dbReference type="ARBA" id="ARBA00002274"/>
    </source>
</evidence>
<organism evidence="14 15">
    <name type="scientific">Marinilabilia salmonicolor</name>
    <dbReference type="NCBI Taxonomy" id="989"/>
    <lineage>
        <taxon>Bacteria</taxon>
        <taxon>Pseudomonadati</taxon>
        <taxon>Bacteroidota</taxon>
        <taxon>Bacteroidia</taxon>
        <taxon>Marinilabiliales</taxon>
        <taxon>Marinilabiliaceae</taxon>
        <taxon>Marinilabilia</taxon>
    </lineage>
</organism>
<dbReference type="GO" id="GO:0009029">
    <property type="term" value="F:lipid-A 4'-kinase activity"/>
    <property type="evidence" value="ECO:0007669"/>
    <property type="project" value="UniProtKB-UniRule"/>
</dbReference>
<evidence type="ECO:0000256" key="5">
    <source>
        <dbReference type="ARBA" id="ARBA00022516"/>
    </source>
</evidence>
<evidence type="ECO:0000256" key="10">
    <source>
        <dbReference type="ARBA" id="ARBA00022840"/>
    </source>
</evidence>
<comment type="catalytic activity">
    <reaction evidence="13">
        <text>a lipid A disaccharide + ATP = a lipid IVA + ADP + H(+)</text>
        <dbReference type="Rhea" id="RHEA:67840"/>
        <dbReference type="ChEBI" id="CHEBI:15378"/>
        <dbReference type="ChEBI" id="CHEBI:30616"/>
        <dbReference type="ChEBI" id="CHEBI:176343"/>
        <dbReference type="ChEBI" id="CHEBI:176425"/>
        <dbReference type="ChEBI" id="CHEBI:456216"/>
        <dbReference type="EC" id="2.7.1.130"/>
    </reaction>
</comment>
<dbReference type="Pfam" id="PF02606">
    <property type="entry name" value="LpxK"/>
    <property type="match status" value="1"/>
</dbReference>
<dbReference type="EC" id="2.7.1.130" evidence="3 13"/>
<evidence type="ECO:0000256" key="7">
    <source>
        <dbReference type="ARBA" id="ARBA00022679"/>
    </source>
</evidence>
<evidence type="ECO:0000256" key="6">
    <source>
        <dbReference type="ARBA" id="ARBA00022556"/>
    </source>
</evidence>
<reference evidence="14 15" key="1">
    <citation type="submission" date="2018-07" db="EMBL/GenBank/DDBJ databases">
        <title>Freshwater and sediment microbial communities from various areas in North America, analyzing microbe dynamics in response to fracking.</title>
        <authorList>
            <person name="Lamendella R."/>
        </authorList>
    </citation>
    <scope>NUCLEOTIDE SEQUENCE [LARGE SCALE GENOMIC DNA]</scope>
    <source>
        <strain evidence="14 15">160A</strain>
    </source>
</reference>
<feature type="binding site" evidence="13">
    <location>
        <begin position="58"/>
        <end position="65"/>
    </location>
    <ligand>
        <name>ATP</name>
        <dbReference type="ChEBI" id="CHEBI:30616"/>
    </ligand>
</feature>
<keyword evidence="9 13" id="KW-0418">Kinase</keyword>
<keyword evidence="6 13" id="KW-0441">Lipid A biosynthesis</keyword>
<keyword evidence="7 13" id="KW-0808">Transferase</keyword>
<gene>
    <name evidence="13" type="primary">lpxK</name>
    <name evidence="14" type="ORF">DFO77_11747</name>
</gene>
<dbReference type="InterPro" id="IPR027417">
    <property type="entry name" value="P-loop_NTPase"/>
</dbReference>
<comment type="similarity">
    <text evidence="13">Belongs to the LpxK family.</text>
</comment>
<comment type="function">
    <text evidence="1 13">Transfers the gamma-phosphate of ATP to the 4'-position of a tetraacyldisaccharide 1-phosphate intermediate (termed DS-1-P) to form tetraacyldisaccharide 1,4'-bis-phosphate (lipid IVA).</text>
</comment>
<dbReference type="PANTHER" id="PTHR42724:SF1">
    <property type="entry name" value="TETRAACYLDISACCHARIDE 4'-KINASE, MITOCHONDRIAL-RELATED"/>
    <property type="match status" value="1"/>
</dbReference>
<protein>
    <recommendedName>
        <fullName evidence="4 13">Tetraacyldisaccharide 4'-kinase</fullName>
        <ecNumber evidence="3 13">2.7.1.130</ecNumber>
    </recommendedName>
    <alternativeName>
        <fullName evidence="12 13">Lipid A 4'-kinase</fullName>
    </alternativeName>
</protein>
<comment type="caution">
    <text evidence="14">The sequence shown here is derived from an EMBL/GenBank/DDBJ whole genome shotgun (WGS) entry which is preliminary data.</text>
</comment>
<evidence type="ECO:0000256" key="2">
    <source>
        <dbReference type="ARBA" id="ARBA00004870"/>
    </source>
</evidence>
<evidence type="ECO:0000256" key="8">
    <source>
        <dbReference type="ARBA" id="ARBA00022741"/>
    </source>
</evidence>
<accession>A0A368USC2</accession>
<name>A0A368USC2_9BACT</name>
<evidence type="ECO:0000256" key="4">
    <source>
        <dbReference type="ARBA" id="ARBA00016436"/>
    </source>
</evidence>
<keyword evidence="15" id="KW-1185">Reference proteome</keyword>
<dbReference type="Proteomes" id="UP000252733">
    <property type="component" value="Unassembled WGS sequence"/>
</dbReference>
<evidence type="ECO:0000313" key="15">
    <source>
        <dbReference type="Proteomes" id="UP000252733"/>
    </source>
</evidence>
<evidence type="ECO:0000256" key="11">
    <source>
        <dbReference type="ARBA" id="ARBA00023098"/>
    </source>
</evidence>
<evidence type="ECO:0000313" key="14">
    <source>
        <dbReference type="EMBL" id="RCW31603.1"/>
    </source>
</evidence>
<keyword evidence="11 13" id="KW-0443">Lipid metabolism</keyword>
<dbReference type="SUPFAM" id="SSF52540">
    <property type="entry name" value="P-loop containing nucleoside triphosphate hydrolases"/>
    <property type="match status" value="1"/>
</dbReference>
<dbReference type="UniPathway" id="UPA00359">
    <property type="reaction ID" value="UER00482"/>
</dbReference>